<comment type="caution">
    <text evidence="1">The sequence shown here is derived from an EMBL/GenBank/DDBJ whole genome shotgun (WGS) entry which is preliminary data.</text>
</comment>
<name>A0ACC2RNG6_9FUNG</name>
<gene>
    <name evidence="1" type="ORF">DSO57_1003138</name>
</gene>
<sequence>MDWNSFDAGQNPYGVNQEYTNEQGDFNQNNDPTGNYYQPGNTRDNIPIDQVPIQKKETYYDILQICKTADIQEIKKAYRKQSLIWHPDKNAQRKEEAEERFKLISEAFQILSDDEKRSAYDNYGLNPVPVQREYDYSQGQGFPDPIGPYAVFASPFELFDQMFTGFSFDQGPLFHDNFPSNDAFFGGFPPMASPFNLTGFASPFGMLNHPGNNPMFSSFHNPIFSAAQNRGPVMSQSSVSSYNYGGETVIKTTTFINGRSATIIETNDAKGNIKRDITYT</sequence>
<proteinExistence type="predicted"/>
<organism evidence="1 2">
    <name type="scientific">Entomophthora muscae</name>
    <dbReference type="NCBI Taxonomy" id="34485"/>
    <lineage>
        <taxon>Eukaryota</taxon>
        <taxon>Fungi</taxon>
        <taxon>Fungi incertae sedis</taxon>
        <taxon>Zoopagomycota</taxon>
        <taxon>Entomophthoromycotina</taxon>
        <taxon>Entomophthoromycetes</taxon>
        <taxon>Entomophthorales</taxon>
        <taxon>Entomophthoraceae</taxon>
        <taxon>Entomophthora</taxon>
    </lineage>
</organism>
<keyword evidence="2" id="KW-1185">Reference proteome</keyword>
<dbReference type="EMBL" id="QTSX02007107">
    <property type="protein sequence ID" value="KAJ9051584.1"/>
    <property type="molecule type" value="Genomic_DNA"/>
</dbReference>
<accession>A0ACC2RNG6</accession>
<dbReference type="Proteomes" id="UP001165960">
    <property type="component" value="Unassembled WGS sequence"/>
</dbReference>
<evidence type="ECO:0000313" key="1">
    <source>
        <dbReference type="EMBL" id="KAJ9051584.1"/>
    </source>
</evidence>
<protein>
    <submittedName>
        <fullName evidence="1">Uncharacterized protein</fullName>
    </submittedName>
</protein>
<evidence type="ECO:0000313" key="2">
    <source>
        <dbReference type="Proteomes" id="UP001165960"/>
    </source>
</evidence>
<reference evidence="1" key="1">
    <citation type="submission" date="2022-04" db="EMBL/GenBank/DDBJ databases">
        <title>Genome of the entomopathogenic fungus Entomophthora muscae.</title>
        <authorList>
            <person name="Elya C."/>
            <person name="Lovett B.R."/>
            <person name="Lee E."/>
            <person name="Macias A.M."/>
            <person name="Hajek A.E."/>
            <person name="De Bivort B.L."/>
            <person name="Kasson M.T."/>
            <person name="De Fine Licht H.H."/>
            <person name="Stajich J.E."/>
        </authorList>
    </citation>
    <scope>NUCLEOTIDE SEQUENCE</scope>
    <source>
        <strain evidence="1">Berkeley</strain>
    </source>
</reference>